<sequence length="60" mass="7456">MTEHYETRIHGFGFEKQLKRLYRKNKTSKWFVRDNFENRNLTEKSTNTLIYEKNIRILCD</sequence>
<protein>
    <submittedName>
        <fullName evidence="1">Uncharacterized protein</fullName>
    </submittedName>
</protein>
<dbReference type="AlphaFoldDB" id="A0A3M7Q0V5"/>
<gene>
    <name evidence="1" type="ORF">BpHYR1_010886</name>
</gene>
<accession>A0A3M7Q0V5</accession>
<evidence type="ECO:0000313" key="2">
    <source>
        <dbReference type="Proteomes" id="UP000276133"/>
    </source>
</evidence>
<proteinExistence type="predicted"/>
<name>A0A3M7Q0V5_BRAPC</name>
<organism evidence="1 2">
    <name type="scientific">Brachionus plicatilis</name>
    <name type="common">Marine rotifer</name>
    <name type="synonym">Brachionus muelleri</name>
    <dbReference type="NCBI Taxonomy" id="10195"/>
    <lineage>
        <taxon>Eukaryota</taxon>
        <taxon>Metazoa</taxon>
        <taxon>Spiralia</taxon>
        <taxon>Gnathifera</taxon>
        <taxon>Rotifera</taxon>
        <taxon>Eurotatoria</taxon>
        <taxon>Monogononta</taxon>
        <taxon>Pseudotrocha</taxon>
        <taxon>Ploima</taxon>
        <taxon>Brachionidae</taxon>
        <taxon>Brachionus</taxon>
    </lineage>
</organism>
<dbReference type="Proteomes" id="UP000276133">
    <property type="component" value="Unassembled WGS sequence"/>
</dbReference>
<evidence type="ECO:0000313" key="1">
    <source>
        <dbReference type="EMBL" id="RNA04641.1"/>
    </source>
</evidence>
<reference evidence="1 2" key="1">
    <citation type="journal article" date="2018" name="Sci. Rep.">
        <title>Genomic signatures of local adaptation to the degree of environmental predictability in rotifers.</title>
        <authorList>
            <person name="Franch-Gras L."/>
            <person name="Hahn C."/>
            <person name="Garcia-Roger E.M."/>
            <person name="Carmona M.J."/>
            <person name="Serra M."/>
            <person name="Gomez A."/>
        </authorList>
    </citation>
    <scope>NUCLEOTIDE SEQUENCE [LARGE SCALE GENOMIC DNA]</scope>
    <source>
        <strain evidence="1">HYR1</strain>
    </source>
</reference>
<comment type="caution">
    <text evidence="1">The sequence shown here is derived from an EMBL/GenBank/DDBJ whole genome shotgun (WGS) entry which is preliminary data.</text>
</comment>
<dbReference type="EMBL" id="REGN01008019">
    <property type="protein sequence ID" value="RNA04641.1"/>
    <property type="molecule type" value="Genomic_DNA"/>
</dbReference>
<keyword evidence="2" id="KW-1185">Reference proteome</keyword>